<comment type="similarity">
    <text evidence="1">Belongs to the peptidase A1 family.</text>
</comment>
<feature type="compositionally biased region" description="Polar residues" evidence="2">
    <location>
        <begin position="63"/>
        <end position="85"/>
    </location>
</feature>
<gene>
    <name evidence="5" type="ORF">SLS59_007531</name>
</gene>
<organism evidence="5 6">
    <name type="scientific">Nothophoma quercina</name>
    <dbReference type="NCBI Taxonomy" id="749835"/>
    <lineage>
        <taxon>Eukaryota</taxon>
        <taxon>Fungi</taxon>
        <taxon>Dikarya</taxon>
        <taxon>Ascomycota</taxon>
        <taxon>Pezizomycotina</taxon>
        <taxon>Dothideomycetes</taxon>
        <taxon>Pleosporomycetidae</taxon>
        <taxon>Pleosporales</taxon>
        <taxon>Pleosporineae</taxon>
        <taxon>Didymellaceae</taxon>
        <taxon>Nothophoma</taxon>
    </lineage>
</organism>
<keyword evidence="6" id="KW-1185">Reference proteome</keyword>
<feature type="compositionally biased region" description="Polar residues" evidence="2">
    <location>
        <begin position="42"/>
        <end position="53"/>
    </location>
</feature>
<dbReference type="InterPro" id="IPR033121">
    <property type="entry name" value="PEPTIDASE_A1"/>
</dbReference>
<dbReference type="CDD" id="cd05471">
    <property type="entry name" value="pepsin_like"/>
    <property type="match status" value="1"/>
</dbReference>
<feature type="domain" description="Peptidase A1" evidence="4">
    <location>
        <begin position="95"/>
        <end position="407"/>
    </location>
</feature>
<evidence type="ECO:0000256" key="2">
    <source>
        <dbReference type="SAM" id="MobiDB-lite"/>
    </source>
</evidence>
<dbReference type="InterPro" id="IPR001461">
    <property type="entry name" value="Aspartic_peptidase_A1"/>
</dbReference>
<proteinExistence type="inferred from homology"/>
<dbReference type="Proteomes" id="UP001521222">
    <property type="component" value="Unassembled WGS sequence"/>
</dbReference>
<dbReference type="PANTHER" id="PTHR47966">
    <property type="entry name" value="BETA-SITE APP-CLEAVING ENZYME, ISOFORM A-RELATED"/>
    <property type="match status" value="1"/>
</dbReference>
<evidence type="ECO:0000256" key="3">
    <source>
        <dbReference type="SAM" id="SignalP"/>
    </source>
</evidence>
<dbReference type="PRINTS" id="PR00792">
    <property type="entry name" value="PEPSIN"/>
</dbReference>
<feature type="region of interest" description="Disordered" evidence="2">
    <location>
        <begin position="33"/>
        <end position="87"/>
    </location>
</feature>
<dbReference type="Gene3D" id="2.40.70.10">
    <property type="entry name" value="Acid Proteases"/>
    <property type="match status" value="2"/>
</dbReference>
<evidence type="ECO:0000313" key="6">
    <source>
        <dbReference type="Proteomes" id="UP001521222"/>
    </source>
</evidence>
<reference evidence="5 6" key="1">
    <citation type="submission" date="2024-02" db="EMBL/GenBank/DDBJ databases">
        <title>De novo assembly and annotation of 12 fungi associated with fruit tree decline syndrome in Ontario, Canada.</title>
        <authorList>
            <person name="Sulman M."/>
            <person name="Ellouze W."/>
            <person name="Ilyukhin E."/>
        </authorList>
    </citation>
    <scope>NUCLEOTIDE SEQUENCE [LARGE SCALE GENOMIC DNA]</scope>
    <source>
        <strain evidence="5 6">M97-236</strain>
    </source>
</reference>
<protein>
    <recommendedName>
        <fullName evidence="4">Peptidase A1 domain-containing protein</fullName>
    </recommendedName>
</protein>
<feature type="signal peptide" evidence="3">
    <location>
        <begin position="1"/>
        <end position="21"/>
    </location>
</feature>
<feature type="compositionally biased region" description="Polar residues" evidence="2">
    <location>
        <begin position="430"/>
        <end position="449"/>
    </location>
</feature>
<keyword evidence="3" id="KW-0732">Signal</keyword>
<feature type="compositionally biased region" description="Low complexity" evidence="2">
    <location>
        <begin position="416"/>
        <end position="429"/>
    </location>
</feature>
<comment type="caution">
    <text evidence="5">The sequence shown here is derived from an EMBL/GenBank/DDBJ whole genome shotgun (WGS) entry which is preliminary data.</text>
</comment>
<evidence type="ECO:0000313" key="5">
    <source>
        <dbReference type="EMBL" id="KAL1597499.1"/>
    </source>
</evidence>
<feature type="compositionally biased region" description="Low complexity" evidence="2">
    <location>
        <begin position="458"/>
        <end position="472"/>
    </location>
</feature>
<dbReference type="SUPFAM" id="SSF50630">
    <property type="entry name" value="Acid proteases"/>
    <property type="match status" value="1"/>
</dbReference>
<dbReference type="InterPro" id="IPR034164">
    <property type="entry name" value="Pepsin-like_dom"/>
</dbReference>
<dbReference type="PROSITE" id="PS51767">
    <property type="entry name" value="PEPTIDASE_A1"/>
    <property type="match status" value="1"/>
</dbReference>
<accession>A0ABR3QZB5</accession>
<dbReference type="PANTHER" id="PTHR47966:SF75">
    <property type="entry name" value="ENDOPEPTIDASE (CTSD), PUTATIVE (AFU_ORTHOLOGUE AFUA_4G07040)-RELATED"/>
    <property type="match status" value="1"/>
</dbReference>
<evidence type="ECO:0000259" key="4">
    <source>
        <dbReference type="PROSITE" id="PS51767"/>
    </source>
</evidence>
<name>A0ABR3QZB5_9PLEO</name>
<dbReference type="Pfam" id="PF00026">
    <property type="entry name" value="Asp"/>
    <property type="match status" value="1"/>
</dbReference>
<feature type="chain" id="PRO_5046112125" description="Peptidase A1 domain-containing protein" evidence="3">
    <location>
        <begin position="22"/>
        <end position="495"/>
    </location>
</feature>
<evidence type="ECO:0000256" key="1">
    <source>
        <dbReference type="ARBA" id="ARBA00007447"/>
    </source>
</evidence>
<dbReference type="InterPro" id="IPR021109">
    <property type="entry name" value="Peptidase_aspartic_dom_sf"/>
</dbReference>
<sequence>MHTPLSTWLAVAAALWPTATAFYPYHYDDGSTTTSLRGRSTQPSRPKSRSTTLPLRRVPASLRSRQQNSYNIVDSKDPSQQNSVAIDQDGSDLSYMVAVTIGDSKEEYHLLLDSAASNTWVMGQDCKTGACGTHTTFGTGDSSSLKAKTQDTPFSVTYGTGSVSGTLATDTIHIGGSLSPSVTFGLATNVSDDFKSYPMDGILGIGRGVDTKDGVNAPQVMDSLKDEGLIGSKLYGIHLSRSEDGLNDGELNLGEVNKDRFSGDLNWIDCVPNDTGFWEIAIDDATVNGKDIGLSGKKGIMDTGTSYILMPPADALAIHSQISGYTQSGETFSVPCDTEAPLQFVFGQTGYNISTSDWLGGKLNSGLCRSNIVGRQTFNESQWLIGDVFLKNVYSVFDFDGDRVGLGTPSAEEEQSSSSSSSSSSSASATPNSTGGVKPSGSSGATQTAAVEGSVNPSSSAVAESQGQSSQQGGAGSTKVSLIWTMSTLVLAMFM</sequence>
<dbReference type="EMBL" id="JAKIXB020000026">
    <property type="protein sequence ID" value="KAL1597499.1"/>
    <property type="molecule type" value="Genomic_DNA"/>
</dbReference>
<feature type="region of interest" description="Disordered" evidence="2">
    <location>
        <begin position="406"/>
        <end position="477"/>
    </location>
</feature>